<dbReference type="InterPro" id="IPR036097">
    <property type="entry name" value="HisK_dim/P_sf"/>
</dbReference>
<dbReference type="GO" id="GO:0000155">
    <property type="term" value="F:phosphorelay sensor kinase activity"/>
    <property type="evidence" value="ECO:0007669"/>
    <property type="project" value="InterPro"/>
</dbReference>
<evidence type="ECO:0000256" key="11">
    <source>
        <dbReference type="ARBA" id="ARBA00023012"/>
    </source>
</evidence>
<evidence type="ECO:0000256" key="6">
    <source>
        <dbReference type="ARBA" id="ARBA00022692"/>
    </source>
</evidence>
<feature type="domain" description="Histidine kinase" evidence="13">
    <location>
        <begin position="248"/>
        <end position="455"/>
    </location>
</feature>
<evidence type="ECO:0000256" key="1">
    <source>
        <dbReference type="ARBA" id="ARBA00000085"/>
    </source>
</evidence>
<keyword evidence="5" id="KW-0808">Transferase</keyword>
<dbReference type="SUPFAM" id="SSF47384">
    <property type="entry name" value="Homodimeric domain of signal transducing histidine kinase"/>
    <property type="match status" value="1"/>
</dbReference>
<evidence type="ECO:0000256" key="8">
    <source>
        <dbReference type="ARBA" id="ARBA00022777"/>
    </source>
</evidence>
<dbReference type="GO" id="GO:0005886">
    <property type="term" value="C:plasma membrane"/>
    <property type="evidence" value="ECO:0007669"/>
    <property type="project" value="TreeGrafter"/>
</dbReference>
<keyword evidence="9" id="KW-0067">ATP-binding</keyword>
<evidence type="ECO:0000256" key="12">
    <source>
        <dbReference type="SAM" id="Phobius"/>
    </source>
</evidence>
<evidence type="ECO:0000259" key="14">
    <source>
        <dbReference type="PROSITE" id="PS50885"/>
    </source>
</evidence>
<evidence type="ECO:0000256" key="7">
    <source>
        <dbReference type="ARBA" id="ARBA00022741"/>
    </source>
</evidence>
<dbReference type="Pfam" id="PF02518">
    <property type="entry name" value="HATPase_c"/>
    <property type="match status" value="1"/>
</dbReference>
<evidence type="ECO:0000256" key="9">
    <source>
        <dbReference type="ARBA" id="ARBA00022840"/>
    </source>
</evidence>
<feature type="domain" description="HAMP" evidence="14">
    <location>
        <begin position="188"/>
        <end position="240"/>
    </location>
</feature>
<dbReference type="PROSITE" id="PS50109">
    <property type="entry name" value="HIS_KIN"/>
    <property type="match status" value="1"/>
</dbReference>
<keyword evidence="4" id="KW-0597">Phosphoprotein</keyword>
<accession>A0A923MQJ6</accession>
<sequence>MNGARSPTLTRHLLAWALGALTIVWATFVFFGYKTGEHEADELTDGHLASVSSLLLPLAPGGLQPDGAPPVRIHGTSNGNGKDLRAHDYQRSLTVVVWDAQGRLLSRTGDAPAPPFAVPEGFATLQLGQPAQAWRTFSRWDEPHAFKLTVMASAQERDELAADIAEQVMQPGLWLLPAVALVLGLAIHRGLRPMRRLAAQIHALDTHAAQKVDAPVRFRELAATVDAINRLVDRYHAALTRERALANEFAHELRTPLASIALQARSIQDTPPGPEQEAALARLGADALRAGEVLAHLLALARASRAELDEAAESLDLDAVARRVVADFAPDAHAGGRELGLSSPGPFPLSGHPLLLELALRNLVQNALAHTPRGTRVEVELDPAQHWLQVSDDGASHGTQDEEPAAPGVQALRLGLGHRVVEKVAALHGAIFEPDLPLPGERRGWRIRFDAPAPALQV</sequence>
<comment type="caution">
    <text evidence="15">The sequence shown here is derived from an EMBL/GenBank/DDBJ whole genome shotgun (WGS) entry which is preliminary data.</text>
</comment>
<gene>
    <name evidence="15" type="ORF">H8N03_13585</name>
</gene>
<evidence type="ECO:0000256" key="2">
    <source>
        <dbReference type="ARBA" id="ARBA00004141"/>
    </source>
</evidence>
<proteinExistence type="predicted"/>
<keyword evidence="10 12" id="KW-1133">Transmembrane helix</keyword>
<dbReference type="Gene3D" id="3.30.565.10">
    <property type="entry name" value="Histidine kinase-like ATPase, C-terminal domain"/>
    <property type="match status" value="1"/>
</dbReference>
<evidence type="ECO:0000256" key="3">
    <source>
        <dbReference type="ARBA" id="ARBA00012438"/>
    </source>
</evidence>
<dbReference type="Gene3D" id="1.10.287.130">
    <property type="match status" value="1"/>
</dbReference>
<dbReference type="AlphaFoldDB" id="A0A923MQJ6"/>
<name>A0A923MQJ6_9BURK</name>
<dbReference type="InterPro" id="IPR050428">
    <property type="entry name" value="TCS_sensor_his_kinase"/>
</dbReference>
<feature type="transmembrane region" description="Helical" evidence="12">
    <location>
        <begin position="12"/>
        <end position="33"/>
    </location>
</feature>
<keyword evidence="11" id="KW-0902">Two-component regulatory system</keyword>
<dbReference type="SUPFAM" id="SSF55874">
    <property type="entry name" value="ATPase domain of HSP90 chaperone/DNA topoisomerase II/histidine kinase"/>
    <property type="match status" value="1"/>
</dbReference>
<evidence type="ECO:0000256" key="5">
    <source>
        <dbReference type="ARBA" id="ARBA00022679"/>
    </source>
</evidence>
<comment type="catalytic activity">
    <reaction evidence="1">
        <text>ATP + protein L-histidine = ADP + protein N-phospho-L-histidine.</text>
        <dbReference type="EC" id="2.7.13.3"/>
    </reaction>
</comment>
<dbReference type="InterPro" id="IPR005467">
    <property type="entry name" value="His_kinase_dom"/>
</dbReference>
<evidence type="ECO:0000313" key="16">
    <source>
        <dbReference type="Proteomes" id="UP000608513"/>
    </source>
</evidence>
<dbReference type="PANTHER" id="PTHR45436">
    <property type="entry name" value="SENSOR HISTIDINE KINASE YKOH"/>
    <property type="match status" value="1"/>
</dbReference>
<keyword evidence="6 12" id="KW-0812">Transmembrane</keyword>
<evidence type="ECO:0000256" key="4">
    <source>
        <dbReference type="ARBA" id="ARBA00022553"/>
    </source>
</evidence>
<dbReference type="PANTHER" id="PTHR45436:SF14">
    <property type="entry name" value="SENSOR PROTEIN QSEC"/>
    <property type="match status" value="1"/>
</dbReference>
<evidence type="ECO:0000259" key="13">
    <source>
        <dbReference type="PROSITE" id="PS50109"/>
    </source>
</evidence>
<reference evidence="15" key="1">
    <citation type="submission" date="2020-08" db="EMBL/GenBank/DDBJ databases">
        <title>Ramlibacter sp. USB13 16S ribosomal RNA gene genome sequencing and assembly.</title>
        <authorList>
            <person name="Kang M."/>
        </authorList>
    </citation>
    <scope>NUCLEOTIDE SEQUENCE</scope>
    <source>
        <strain evidence="15">USB13</strain>
    </source>
</reference>
<dbReference type="Pfam" id="PF00512">
    <property type="entry name" value="HisKA"/>
    <property type="match status" value="1"/>
</dbReference>
<dbReference type="InterPro" id="IPR003661">
    <property type="entry name" value="HisK_dim/P_dom"/>
</dbReference>
<dbReference type="GO" id="GO:0005524">
    <property type="term" value="F:ATP binding"/>
    <property type="evidence" value="ECO:0007669"/>
    <property type="project" value="UniProtKB-KW"/>
</dbReference>
<keyword evidence="12" id="KW-0472">Membrane</keyword>
<keyword evidence="16" id="KW-1185">Reference proteome</keyword>
<organism evidence="15 16">
    <name type="scientific">Ramlibacter cellulosilyticus</name>
    <dbReference type="NCBI Taxonomy" id="2764187"/>
    <lineage>
        <taxon>Bacteria</taxon>
        <taxon>Pseudomonadati</taxon>
        <taxon>Pseudomonadota</taxon>
        <taxon>Betaproteobacteria</taxon>
        <taxon>Burkholderiales</taxon>
        <taxon>Comamonadaceae</taxon>
        <taxon>Ramlibacter</taxon>
    </lineage>
</organism>
<dbReference type="InterPro" id="IPR003660">
    <property type="entry name" value="HAMP_dom"/>
</dbReference>
<evidence type="ECO:0000256" key="10">
    <source>
        <dbReference type="ARBA" id="ARBA00022989"/>
    </source>
</evidence>
<dbReference type="PROSITE" id="PS50885">
    <property type="entry name" value="HAMP"/>
    <property type="match status" value="1"/>
</dbReference>
<dbReference type="Proteomes" id="UP000608513">
    <property type="component" value="Unassembled WGS sequence"/>
</dbReference>
<protein>
    <recommendedName>
        <fullName evidence="3">histidine kinase</fullName>
        <ecNumber evidence="3">2.7.13.3</ecNumber>
    </recommendedName>
</protein>
<keyword evidence="7" id="KW-0547">Nucleotide-binding</keyword>
<evidence type="ECO:0000313" key="15">
    <source>
        <dbReference type="EMBL" id="MBC5783977.1"/>
    </source>
</evidence>
<dbReference type="EC" id="2.7.13.3" evidence="3"/>
<comment type="subcellular location">
    <subcellularLocation>
        <location evidence="2">Membrane</location>
        <topology evidence="2">Multi-pass membrane protein</topology>
    </subcellularLocation>
</comment>
<dbReference type="SMART" id="SM00388">
    <property type="entry name" value="HisKA"/>
    <property type="match status" value="1"/>
</dbReference>
<dbReference type="InterPro" id="IPR036890">
    <property type="entry name" value="HATPase_C_sf"/>
</dbReference>
<keyword evidence="8 15" id="KW-0418">Kinase</keyword>
<dbReference type="EMBL" id="JACORT010000005">
    <property type="protein sequence ID" value="MBC5783977.1"/>
    <property type="molecule type" value="Genomic_DNA"/>
</dbReference>
<dbReference type="InterPro" id="IPR003594">
    <property type="entry name" value="HATPase_dom"/>
</dbReference>
<dbReference type="CDD" id="cd00082">
    <property type="entry name" value="HisKA"/>
    <property type="match status" value="1"/>
</dbReference>